<evidence type="ECO:0000313" key="17">
    <source>
        <dbReference type="Proteomes" id="UP001314229"/>
    </source>
</evidence>
<keyword evidence="4 12" id="KW-0863">Zinc-finger</keyword>
<dbReference type="PROSITE" id="PS50950">
    <property type="entry name" value="ZF_THAP"/>
    <property type="match status" value="1"/>
</dbReference>
<dbReference type="GO" id="GO:0001935">
    <property type="term" value="P:endothelial cell proliferation"/>
    <property type="evidence" value="ECO:0007669"/>
    <property type="project" value="UniProtKB-UniRule"/>
</dbReference>
<dbReference type="GO" id="GO:0043565">
    <property type="term" value="F:sequence-specific DNA binding"/>
    <property type="evidence" value="ECO:0007669"/>
    <property type="project" value="UniProtKB-UniRule"/>
</dbReference>
<evidence type="ECO:0000256" key="1">
    <source>
        <dbReference type="ARBA" id="ARBA00004642"/>
    </source>
</evidence>
<dbReference type="SMART" id="SM00980">
    <property type="entry name" value="THAP"/>
    <property type="match status" value="1"/>
</dbReference>
<keyword evidence="5" id="KW-0862">Zinc</keyword>
<dbReference type="SUPFAM" id="SSF57716">
    <property type="entry name" value="Glucocorticoid receptor-like (DNA-binding domain)"/>
    <property type="match status" value="1"/>
</dbReference>
<dbReference type="Gene3D" id="6.20.210.20">
    <property type="entry name" value="THAP domain"/>
    <property type="match status" value="1"/>
</dbReference>
<keyword evidence="8 12" id="KW-0238">DNA-binding</keyword>
<evidence type="ECO:0000313" key="16">
    <source>
        <dbReference type="EMBL" id="CAK6972399.1"/>
    </source>
</evidence>
<evidence type="ECO:0000256" key="10">
    <source>
        <dbReference type="ARBA" id="ARBA00023242"/>
    </source>
</evidence>
<keyword evidence="11 13" id="KW-0131">Cell cycle</keyword>
<feature type="domain" description="THAP-type" evidence="15">
    <location>
        <begin position="1"/>
        <end position="86"/>
    </location>
</feature>
<evidence type="ECO:0000256" key="2">
    <source>
        <dbReference type="ARBA" id="ARBA00006177"/>
    </source>
</evidence>
<evidence type="ECO:0000256" key="8">
    <source>
        <dbReference type="ARBA" id="ARBA00023125"/>
    </source>
</evidence>
<comment type="caution">
    <text evidence="16">The sequence shown here is derived from an EMBL/GenBank/DDBJ whole genome shotgun (WGS) entry which is preliminary data.</text>
</comment>
<evidence type="ECO:0000256" key="12">
    <source>
        <dbReference type="PROSITE-ProRule" id="PRU00309"/>
    </source>
</evidence>
<evidence type="ECO:0000256" key="13">
    <source>
        <dbReference type="RuleBase" id="RU369073"/>
    </source>
</evidence>
<evidence type="ECO:0000256" key="14">
    <source>
        <dbReference type="SAM" id="MobiDB-lite"/>
    </source>
</evidence>
<keyword evidence="7 13" id="KW-0175">Coiled coil</keyword>
<comment type="similarity">
    <text evidence="2 13">Belongs to the THAP1 family.</text>
</comment>
<dbReference type="InterPro" id="IPR038441">
    <property type="entry name" value="THAP_Znf_sf"/>
</dbReference>
<dbReference type="EMBL" id="CAWUFR010000200">
    <property type="protein sequence ID" value="CAK6972399.1"/>
    <property type="molecule type" value="Genomic_DNA"/>
</dbReference>
<evidence type="ECO:0000256" key="9">
    <source>
        <dbReference type="ARBA" id="ARBA00023163"/>
    </source>
</evidence>
<evidence type="ECO:0000256" key="4">
    <source>
        <dbReference type="ARBA" id="ARBA00022771"/>
    </source>
</evidence>
<dbReference type="Pfam" id="PF05485">
    <property type="entry name" value="THAP"/>
    <property type="match status" value="1"/>
</dbReference>
<feature type="region of interest" description="Disordered" evidence="14">
    <location>
        <begin position="90"/>
        <end position="153"/>
    </location>
</feature>
<dbReference type="InterPro" id="IPR026516">
    <property type="entry name" value="THAP1/10"/>
</dbReference>
<proteinExistence type="inferred from homology"/>
<keyword evidence="3" id="KW-0479">Metal-binding</keyword>
<protein>
    <recommendedName>
        <fullName evidence="13">THAP domain-containing protein 1</fullName>
    </recommendedName>
</protein>
<gene>
    <name evidence="16" type="ORF">FSCOSCO3_A008077</name>
</gene>
<dbReference type="InterPro" id="IPR006612">
    <property type="entry name" value="THAP_Znf"/>
</dbReference>
<keyword evidence="17" id="KW-1185">Reference proteome</keyword>
<accession>A0AAV1PL85</accession>
<dbReference type="GO" id="GO:0005654">
    <property type="term" value="C:nucleoplasm"/>
    <property type="evidence" value="ECO:0007669"/>
    <property type="project" value="UniProtKB-SubCell"/>
</dbReference>
<name>A0AAV1PL85_SCOSC</name>
<dbReference type="PANTHER" id="PTHR46600">
    <property type="entry name" value="THAP DOMAIN-CONTAINING"/>
    <property type="match status" value="1"/>
</dbReference>
<feature type="compositionally biased region" description="Basic and acidic residues" evidence="14">
    <location>
        <begin position="128"/>
        <end position="142"/>
    </location>
</feature>
<keyword evidence="6 13" id="KW-0805">Transcription regulation</keyword>
<evidence type="ECO:0000259" key="15">
    <source>
        <dbReference type="PROSITE" id="PS50950"/>
    </source>
</evidence>
<comment type="subcellular location">
    <subcellularLocation>
        <location evidence="1 13">Nucleus</location>
        <location evidence="1 13">Nucleoplasm</location>
    </subcellularLocation>
</comment>
<evidence type="ECO:0000256" key="3">
    <source>
        <dbReference type="ARBA" id="ARBA00022723"/>
    </source>
</evidence>
<dbReference type="GO" id="GO:0008270">
    <property type="term" value="F:zinc ion binding"/>
    <property type="evidence" value="ECO:0007669"/>
    <property type="project" value="UniProtKB-KW"/>
</dbReference>
<evidence type="ECO:0000256" key="6">
    <source>
        <dbReference type="ARBA" id="ARBA00023015"/>
    </source>
</evidence>
<comment type="function">
    <text evidence="13">DNA-binding transcription regulator that regulates endothelial cell proliferation and G1/S cell-cycle progression. Specifically binds the 5'-[AT]NTNN[GT]GGCA[AGT]-3' core DNA sequence and acts by modulating expression of pRB-E2F cell-cycle target genes.</text>
</comment>
<organism evidence="16 17">
    <name type="scientific">Scomber scombrus</name>
    <name type="common">Atlantic mackerel</name>
    <name type="synonym">Scomber vernalis</name>
    <dbReference type="NCBI Taxonomy" id="13677"/>
    <lineage>
        <taxon>Eukaryota</taxon>
        <taxon>Metazoa</taxon>
        <taxon>Chordata</taxon>
        <taxon>Craniata</taxon>
        <taxon>Vertebrata</taxon>
        <taxon>Euteleostomi</taxon>
        <taxon>Actinopterygii</taxon>
        <taxon>Neopterygii</taxon>
        <taxon>Teleostei</taxon>
        <taxon>Neoteleostei</taxon>
        <taxon>Acanthomorphata</taxon>
        <taxon>Pelagiaria</taxon>
        <taxon>Scombriformes</taxon>
        <taxon>Scombridae</taxon>
        <taxon>Scomber</taxon>
    </lineage>
</organism>
<dbReference type="Proteomes" id="UP001314229">
    <property type="component" value="Unassembled WGS sequence"/>
</dbReference>
<keyword evidence="10 13" id="KW-0539">Nucleus</keyword>
<evidence type="ECO:0000256" key="5">
    <source>
        <dbReference type="ARBA" id="ARBA00022833"/>
    </source>
</evidence>
<sequence>MAHCYCSVPGCSNNKKHFPYLSFHDFPADAGLRACWVRAIRRDEGPTFSIIRGSTYICSQHFTPEEKYVSVSGRSKLKKGAVPSRFLWNDWGKGRGSQARESPYQRARKRLAEADDSVMPVPESSTEDVPHPDPVLTDHDYTCRPSPGQYLKT</sequence>
<dbReference type="GO" id="GO:0003700">
    <property type="term" value="F:DNA-binding transcription factor activity"/>
    <property type="evidence" value="ECO:0007669"/>
    <property type="project" value="UniProtKB-UniRule"/>
</dbReference>
<evidence type="ECO:0000256" key="7">
    <source>
        <dbReference type="ARBA" id="ARBA00023054"/>
    </source>
</evidence>
<dbReference type="SMART" id="SM00692">
    <property type="entry name" value="DM3"/>
    <property type="match status" value="1"/>
</dbReference>
<keyword evidence="9 13" id="KW-0804">Transcription</keyword>
<evidence type="ECO:0000256" key="11">
    <source>
        <dbReference type="ARBA" id="ARBA00023306"/>
    </source>
</evidence>
<reference evidence="16 17" key="1">
    <citation type="submission" date="2024-01" db="EMBL/GenBank/DDBJ databases">
        <authorList>
            <person name="Alioto T."/>
            <person name="Alioto T."/>
            <person name="Gomez Garrido J."/>
        </authorList>
    </citation>
    <scope>NUCLEOTIDE SEQUENCE [LARGE SCALE GENOMIC DNA]</scope>
</reference>
<dbReference type="AlphaFoldDB" id="A0AAV1PL85"/>
<dbReference type="PANTHER" id="PTHR46600:SF1">
    <property type="entry name" value="THAP DOMAIN-CONTAINING PROTEIN 1"/>
    <property type="match status" value="1"/>
</dbReference>